<evidence type="ECO:0000313" key="9">
    <source>
        <dbReference type="EMBL" id="WIA18687.1"/>
    </source>
</evidence>
<keyword evidence="5" id="KW-0067">ATP-binding</keyword>
<evidence type="ECO:0000259" key="7">
    <source>
        <dbReference type="PROSITE" id="PS51192"/>
    </source>
</evidence>
<dbReference type="SMART" id="SM00490">
    <property type="entry name" value="HELICc"/>
    <property type="match status" value="1"/>
</dbReference>
<dbReference type="Proteomes" id="UP001244341">
    <property type="component" value="Chromosome 10b"/>
</dbReference>
<evidence type="ECO:0000256" key="2">
    <source>
        <dbReference type="ARBA" id="ARBA00022741"/>
    </source>
</evidence>
<evidence type="ECO:0000313" key="10">
    <source>
        <dbReference type="Proteomes" id="UP001244341"/>
    </source>
</evidence>
<evidence type="ECO:0000256" key="4">
    <source>
        <dbReference type="ARBA" id="ARBA00022806"/>
    </source>
</evidence>
<protein>
    <recommendedName>
        <fullName evidence="1">RNA helicase</fullName>
        <ecNumber evidence="1">3.6.4.13</ecNumber>
    </recommendedName>
</protein>
<dbReference type="EMBL" id="CP126217">
    <property type="protein sequence ID" value="WIA18687.1"/>
    <property type="molecule type" value="Genomic_DNA"/>
</dbReference>
<dbReference type="PANTHER" id="PTHR47958">
    <property type="entry name" value="ATP-DEPENDENT RNA HELICASE DBP3"/>
    <property type="match status" value="1"/>
</dbReference>
<dbReference type="EC" id="3.6.4.13" evidence="1"/>
<accession>A0ABY8UBQ1</accession>
<keyword evidence="10" id="KW-1185">Reference proteome</keyword>
<reference evidence="9 10" key="1">
    <citation type="submission" date="2023-05" db="EMBL/GenBank/DDBJ databases">
        <title>A 100% complete, gapless, phased diploid assembly of the Scenedesmus obliquus UTEX 3031 genome.</title>
        <authorList>
            <person name="Biondi T.C."/>
            <person name="Hanschen E.R."/>
            <person name="Kwon T."/>
            <person name="Eng W."/>
            <person name="Kruse C.P.S."/>
            <person name="Koehler S.I."/>
            <person name="Kunde Y."/>
            <person name="Gleasner C.D."/>
            <person name="You Mak K.T."/>
            <person name="Polle J."/>
            <person name="Hovde B.T."/>
            <person name="Starkenburg S.R."/>
        </authorList>
    </citation>
    <scope>NUCLEOTIDE SEQUENCE [LARGE SCALE GENOMIC DNA]</scope>
    <source>
        <strain evidence="9 10">DOE0152z</strain>
    </source>
</reference>
<dbReference type="InterPro" id="IPR027417">
    <property type="entry name" value="P-loop_NTPase"/>
</dbReference>
<keyword evidence="4" id="KW-0347">Helicase</keyword>
<dbReference type="Pfam" id="PF00270">
    <property type="entry name" value="DEAD"/>
    <property type="match status" value="1"/>
</dbReference>
<dbReference type="Gene3D" id="3.40.50.300">
    <property type="entry name" value="P-loop containing nucleotide triphosphate hydrolases"/>
    <property type="match status" value="1"/>
</dbReference>
<dbReference type="InterPro" id="IPR001650">
    <property type="entry name" value="Helicase_C-like"/>
</dbReference>
<feature type="region of interest" description="Disordered" evidence="6">
    <location>
        <begin position="78"/>
        <end position="108"/>
    </location>
</feature>
<feature type="region of interest" description="Disordered" evidence="6">
    <location>
        <begin position="1"/>
        <end position="62"/>
    </location>
</feature>
<gene>
    <name evidence="9" type="ORF">OEZ85_003390</name>
</gene>
<name>A0ABY8UBQ1_TETOB</name>
<feature type="compositionally biased region" description="Low complexity" evidence="6">
    <location>
        <begin position="471"/>
        <end position="481"/>
    </location>
</feature>
<feature type="compositionally biased region" description="Low complexity" evidence="6">
    <location>
        <begin position="83"/>
        <end position="94"/>
    </location>
</feature>
<evidence type="ECO:0000256" key="6">
    <source>
        <dbReference type="SAM" id="MobiDB-lite"/>
    </source>
</evidence>
<dbReference type="InterPro" id="IPR014001">
    <property type="entry name" value="Helicase_ATP-bd"/>
</dbReference>
<feature type="domain" description="Helicase ATP-binding" evidence="7">
    <location>
        <begin position="164"/>
        <end position="322"/>
    </location>
</feature>
<dbReference type="SMART" id="SM00487">
    <property type="entry name" value="DEXDc"/>
    <property type="match status" value="1"/>
</dbReference>
<organism evidence="9 10">
    <name type="scientific">Tetradesmus obliquus</name>
    <name type="common">Green alga</name>
    <name type="synonym">Acutodesmus obliquus</name>
    <dbReference type="NCBI Taxonomy" id="3088"/>
    <lineage>
        <taxon>Eukaryota</taxon>
        <taxon>Viridiplantae</taxon>
        <taxon>Chlorophyta</taxon>
        <taxon>core chlorophytes</taxon>
        <taxon>Chlorophyceae</taxon>
        <taxon>CS clade</taxon>
        <taxon>Sphaeropleales</taxon>
        <taxon>Scenedesmaceae</taxon>
        <taxon>Tetradesmus</taxon>
    </lineage>
</organism>
<sequence>MLRVSASLVWPQPEQDAGSTIEQRQPLQQQPSLQQQPQQPWPAQTHAATYQQPQQQLQPPQQLQQQRAQQLLSRPSREQLGGAAQQQAVQQPSAARKRQLLDDEDPKMAAFNDVEVQVTWPRGVKRQRPAASFNSGPGVVRPVLAGNLRALRINRPTPLQGHMLPAIRAGHDLLAAGPPGAGTSSAALLGVLSHILTIPRSVPPNKAMPLALLLCPGRELAVQLAAQGAAMVAGSQLVVRCATGGSPVTQQVLELRRGADLLVATPGRLLDLLAKRTVSLARLKLLVMEDVDELMGPVLLPASRQAQRDEALQCFKYGVTQVLVACGIGYRGLDLPDVSQVVNFDVPLSLAEYARRLGRAGRAGRPGVGTTLVTPSDGAAVAALVAVLRAGGQAVPDWLLSVAEGGGSGSAGSSRDEESGGSEGDEEQQRSARSSSSSEGRRASGGLPALFSVRGRKKVQLGAYMDEENAQEQQPQETEQQ</sequence>
<proteinExistence type="predicted"/>
<dbReference type="PROSITE" id="PS51192">
    <property type="entry name" value="HELICASE_ATP_BIND_1"/>
    <property type="match status" value="1"/>
</dbReference>
<evidence type="ECO:0000256" key="5">
    <source>
        <dbReference type="ARBA" id="ARBA00022840"/>
    </source>
</evidence>
<feature type="compositionally biased region" description="Low complexity" evidence="6">
    <location>
        <begin position="23"/>
        <end position="62"/>
    </location>
</feature>
<evidence type="ECO:0000256" key="3">
    <source>
        <dbReference type="ARBA" id="ARBA00022801"/>
    </source>
</evidence>
<keyword evidence="2" id="KW-0547">Nucleotide-binding</keyword>
<dbReference type="PROSITE" id="PS51194">
    <property type="entry name" value="HELICASE_CTER"/>
    <property type="match status" value="1"/>
</dbReference>
<dbReference type="SUPFAM" id="SSF52540">
    <property type="entry name" value="P-loop containing nucleoside triphosphate hydrolases"/>
    <property type="match status" value="2"/>
</dbReference>
<dbReference type="InterPro" id="IPR011545">
    <property type="entry name" value="DEAD/DEAH_box_helicase_dom"/>
</dbReference>
<feature type="region of interest" description="Disordered" evidence="6">
    <location>
        <begin position="405"/>
        <end position="481"/>
    </location>
</feature>
<feature type="domain" description="Helicase C-terminal" evidence="8">
    <location>
        <begin position="247"/>
        <end position="403"/>
    </location>
</feature>
<dbReference type="Pfam" id="PF00271">
    <property type="entry name" value="Helicase_C"/>
    <property type="match status" value="1"/>
</dbReference>
<evidence type="ECO:0000256" key="1">
    <source>
        <dbReference type="ARBA" id="ARBA00012552"/>
    </source>
</evidence>
<keyword evidence="3" id="KW-0378">Hydrolase</keyword>
<evidence type="ECO:0000259" key="8">
    <source>
        <dbReference type="PROSITE" id="PS51194"/>
    </source>
</evidence>